<feature type="transmembrane region" description="Helical" evidence="1">
    <location>
        <begin position="84"/>
        <end position="105"/>
    </location>
</feature>
<dbReference type="RefSeq" id="WP_279528238.1">
    <property type="nucleotide sequence ID" value="NZ_CP122312.1"/>
</dbReference>
<feature type="transmembrane region" description="Helical" evidence="1">
    <location>
        <begin position="12"/>
        <end position="39"/>
    </location>
</feature>
<reference evidence="2 3" key="1">
    <citation type="journal article" date="2019" name="Int. J. Syst. Evol. Microbiol.">
        <title>The Global Catalogue of Microorganisms (GCM) 10K type strain sequencing project: providing services to taxonomists for standard genome sequencing and annotation.</title>
        <authorList>
            <consortium name="The Broad Institute Genomics Platform"/>
            <consortium name="The Broad Institute Genome Sequencing Center for Infectious Disease"/>
            <person name="Wu L."/>
            <person name="Ma J."/>
        </authorList>
    </citation>
    <scope>NUCLEOTIDE SEQUENCE [LARGE SCALE GENOMIC DNA]</scope>
    <source>
        <strain evidence="2 3">XZGYJ-43</strain>
    </source>
</reference>
<proteinExistence type="predicted"/>
<keyword evidence="3" id="KW-1185">Reference proteome</keyword>
<keyword evidence="1" id="KW-0812">Transmembrane</keyword>
<feature type="transmembrane region" description="Helical" evidence="1">
    <location>
        <begin position="51"/>
        <end position="72"/>
    </location>
</feature>
<evidence type="ECO:0000313" key="3">
    <source>
        <dbReference type="Proteomes" id="UP001596447"/>
    </source>
</evidence>
<name>A0ABD5Z8M5_9EURY</name>
<sequence>MFSVGHESGGSRLFRALALGFGFTVGLQAPVQLVLYAIVDVTVRVPVLGPIRRFTVALWVAALVGFPAGVVATSINLRRATVGLFTAACLLAPWPLAALLGLASPPLGTDALLVATGVLTALLAFALAFVVGLDGLATWRDRVARRLGRAVERVPSRF</sequence>
<gene>
    <name evidence="2" type="ORF">ACFQJ9_19145</name>
</gene>
<protein>
    <submittedName>
        <fullName evidence="2">Uncharacterized protein</fullName>
    </submittedName>
</protein>
<organism evidence="2 3">
    <name type="scientific">Halospeciosus flavus</name>
    <dbReference type="NCBI Taxonomy" id="3032283"/>
    <lineage>
        <taxon>Archaea</taxon>
        <taxon>Methanobacteriati</taxon>
        <taxon>Methanobacteriota</taxon>
        <taxon>Stenosarchaea group</taxon>
        <taxon>Halobacteria</taxon>
        <taxon>Halobacteriales</taxon>
        <taxon>Halobacteriaceae</taxon>
        <taxon>Halospeciosus</taxon>
    </lineage>
</organism>
<dbReference type="Proteomes" id="UP001596447">
    <property type="component" value="Unassembled WGS sequence"/>
</dbReference>
<keyword evidence="1" id="KW-0472">Membrane</keyword>
<keyword evidence="1" id="KW-1133">Transmembrane helix</keyword>
<evidence type="ECO:0000256" key="1">
    <source>
        <dbReference type="SAM" id="Phobius"/>
    </source>
</evidence>
<evidence type="ECO:0000313" key="2">
    <source>
        <dbReference type="EMBL" id="MFC7201494.1"/>
    </source>
</evidence>
<feature type="transmembrane region" description="Helical" evidence="1">
    <location>
        <begin position="111"/>
        <end position="137"/>
    </location>
</feature>
<accession>A0ABD5Z8M5</accession>
<dbReference type="EMBL" id="JBHTAR010000011">
    <property type="protein sequence ID" value="MFC7201494.1"/>
    <property type="molecule type" value="Genomic_DNA"/>
</dbReference>
<comment type="caution">
    <text evidence="2">The sequence shown here is derived from an EMBL/GenBank/DDBJ whole genome shotgun (WGS) entry which is preliminary data.</text>
</comment>
<dbReference type="AlphaFoldDB" id="A0ABD5Z8M5"/>